<feature type="compositionally biased region" description="Basic residues" evidence="21">
    <location>
        <begin position="223"/>
        <end position="232"/>
    </location>
</feature>
<dbReference type="Gene3D" id="3.30.1490.70">
    <property type="match status" value="1"/>
</dbReference>
<evidence type="ECO:0000256" key="15">
    <source>
        <dbReference type="ARBA" id="ARBA00023172"/>
    </source>
</evidence>
<comment type="caution">
    <text evidence="23">The sequence shown here is derived from an EMBL/GenBank/DDBJ whole genome shotgun (WGS) entry which is preliminary data.</text>
</comment>
<dbReference type="Pfam" id="PF21686">
    <property type="entry name" value="LigD_Prim-Pol"/>
    <property type="match status" value="1"/>
</dbReference>
<evidence type="ECO:0000256" key="7">
    <source>
        <dbReference type="ARBA" id="ARBA00022723"/>
    </source>
</evidence>
<dbReference type="GO" id="GO:0005524">
    <property type="term" value="F:ATP binding"/>
    <property type="evidence" value="ECO:0007669"/>
    <property type="project" value="UniProtKB-KW"/>
</dbReference>
<feature type="region of interest" description="Disordered" evidence="21">
    <location>
        <begin position="182"/>
        <end position="234"/>
    </location>
</feature>
<dbReference type="Pfam" id="PF01068">
    <property type="entry name" value="DNA_ligase_A_M"/>
    <property type="match status" value="1"/>
</dbReference>
<name>A0A0N0GQM7_9NEIS</name>
<dbReference type="AlphaFoldDB" id="A0A0N0GQM7"/>
<keyword evidence="14" id="KW-0238">DNA-binding</keyword>
<dbReference type="Pfam" id="PF13298">
    <property type="entry name" value="LigD_N"/>
    <property type="match status" value="1"/>
</dbReference>
<feature type="region of interest" description="Disordered" evidence="21">
    <location>
        <begin position="557"/>
        <end position="588"/>
    </location>
</feature>
<evidence type="ECO:0000256" key="12">
    <source>
        <dbReference type="ARBA" id="ARBA00022840"/>
    </source>
</evidence>
<evidence type="ECO:0000256" key="8">
    <source>
        <dbReference type="ARBA" id="ARBA00022741"/>
    </source>
</evidence>
<keyword evidence="17" id="KW-0464">Manganese</keyword>
<dbReference type="GO" id="GO:0003887">
    <property type="term" value="F:DNA-directed DNA polymerase activity"/>
    <property type="evidence" value="ECO:0007669"/>
    <property type="project" value="UniProtKB-KW"/>
</dbReference>
<dbReference type="Gene3D" id="3.90.920.10">
    <property type="entry name" value="DNA primase, PRIM domain"/>
    <property type="match status" value="1"/>
</dbReference>
<dbReference type="GO" id="GO:0003910">
    <property type="term" value="F:DNA ligase (ATP) activity"/>
    <property type="evidence" value="ECO:0007669"/>
    <property type="project" value="UniProtKB-EC"/>
</dbReference>
<dbReference type="Gene3D" id="3.30.470.30">
    <property type="entry name" value="DNA ligase/mRNA capping enzyme"/>
    <property type="match status" value="1"/>
</dbReference>
<comment type="cofactor">
    <cofactor evidence="1">
        <name>Mn(2+)</name>
        <dbReference type="ChEBI" id="CHEBI:29035"/>
    </cofactor>
</comment>
<dbReference type="InterPro" id="IPR012340">
    <property type="entry name" value="NA-bd_OB-fold"/>
</dbReference>
<keyword evidence="3 23" id="KW-0436">Ligase</keyword>
<evidence type="ECO:0000256" key="2">
    <source>
        <dbReference type="ARBA" id="ARBA00012727"/>
    </source>
</evidence>
<dbReference type="RefSeq" id="WP_053936552.1">
    <property type="nucleotide sequence ID" value="NZ_LAQT01000002.1"/>
</dbReference>
<dbReference type="InterPro" id="IPR014145">
    <property type="entry name" value="LigD_pol_dom"/>
</dbReference>
<dbReference type="InterPro" id="IPR052171">
    <property type="entry name" value="NHEJ_LigD"/>
</dbReference>
<keyword evidence="11" id="KW-0269">Exonuclease</keyword>
<keyword evidence="16" id="KW-0234">DNA repair</keyword>
<keyword evidence="7" id="KW-0479">Metal-binding</keyword>
<sequence length="880" mass="97655">MSLTRYRAKRDFNITSEPGGKAGRSGAVLHYVIQKHDATRLHYDFRLELDGVFKSWAVPKGPSLDPTVKRLAVHVEDHPLAYGDFEGIIPPHQYGAGKVMVWDRGVWQPLDDPQRGYQKGHLRFKLEGEKLQGEWALVRMHHRPDEPEDADNWLLVKGHDATAAAGKTAEVTAKLTQSVISGRQIDEIDGPPPKRSQLTKTNQPKARVVSPEDDAAPAAKAKPTARKAKRKSTLPELLEPQLATLVNSVPGDTEAWLAEIKFDGYRMLTHIEDGQVQMFSRNGKDWTQRMGNLPAQLAALNLQNGWLDGEVVAVQADGSMSFQALQNAFADPPPKTAARLVYYLFDIPFLNNADLRLQPLVQRKKKLARLLKDLPESSDLRFSDHLQTDLGDAFTHACHHGLEGLMFKRVDSVYQEKRNRDWLKLKCQQRQEFVIGGYTNPAGSRLGFGALLLGTYGDDGKLHYAGRVGTGFDDATLQSLGKTLAEAEQKTSPFVEDVPPRERAHVHWVRPEQVAEIRFAEWTEEKRLRQAAFLGLRKDKPAQQVVPEVAIAADAPVAKPGKTRSRNAEAKAETTAPKPKRSTEDAEVGGVRISHPTRIVFPGTGDTKVDLARYYEQVADWLVPQLKDRPLTLVRCPQGAAHACFFQKHLTDTMPEGVQPVEIKDESGSATYMLANDVRAVIQLVQSGVLELHTWGATQRALEQPDRMIFDLDPAPDVSWQQVVEAAQLLRGLLQEAGLGVFLKTTGGKGLHVEVPLKPGADWDTVKAFSKAVATHLAQQLPDRFIATMSKAKRNGKIFIDYLRNARGATAVAAYSTRARDQAGVATPIAWDELPTLASASFWTIHNVPERLAAMKHNPWADYDKARVKLGPKIVQKFGI</sequence>
<dbReference type="Proteomes" id="UP000037939">
    <property type="component" value="Unassembled WGS sequence"/>
</dbReference>
<dbReference type="CDD" id="cd07906">
    <property type="entry name" value="Adenylation_DNA_ligase_LigD_LigC"/>
    <property type="match status" value="1"/>
</dbReference>
<evidence type="ECO:0000256" key="17">
    <source>
        <dbReference type="ARBA" id="ARBA00023211"/>
    </source>
</evidence>
<dbReference type="InterPro" id="IPR033651">
    <property type="entry name" value="PaeLigD_Pol-like"/>
</dbReference>
<keyword evidence="13" id="KW-0239">DNA-directed DNA polymerase</keyword>
<dbReference type="PROSITE" id="PS50160">
    <property type="entry name" value="DNA_LIGASE_A3"/>
    <property type="match status" value="1"/>
</dbReference>
<proteinExistence type="predicted"/>
<dbReference type="GO" id="GO:0004527">
    <property type="term" value="F:exonuclease activity"/>
    <property type="evidence" value="ECO:0007669"/>
    <property type="project" value="UniProtKB-KW"/>
</dbReference>
<keyword evidence="6" id="KW-0540">Nuclease</keyword>
<gene>
    <name evidence="23" type="primary">ykoU_3</name>
    <name evidence="23" type="ORF">WG78_04385</name>
</gene>
<evidence type="ECO:0000256" key="14">
    <source>
        <dbReference type="ARBA" id="ARBA00023125"/>
    </source>
</evidence>
<dbReference type="InterPro" id="IPR014146">
    <property type="entry name" value="LigD_ligase_dom"/>
</dbReference>
<evidence type="ECO:0000256" key="18">
    <source>
        <dbReference type="ARBA" id="ARBA00023268"/>
    </source>
</evidence>
<evidence type="ECO:0000256" key="16">
    <source>
        <dbReference type="ARBA" id="ARBA00023204"/>
    </source>
</evidence>
<dbReference type="GO" id="GO:0006310">
    <property type="term" value="P:DNA recombination"/>
    <property type="evidence" value="ECO:0007669"/>
    <property type="project" value="UniProtKB-KW"/>
</dbReference>
<dbReference type="Gene3D" id="2.40.50.140">
    <property type="entry name" value="Nucleic acid-binding proteins"/>
    <property type="match status" value="1"/>
</dbReference>
<dbReference type="CDD" id="cd07971">
    <property type="entry name" value="OBF_DNA_ligase_LigD"/>
    <property type="match status" value="1"/>
</dbReference>
<evidence type="ECO:0000256" key="19">
    <source>
        <dbReference type="ARBA" id="ARBA00029943"/>
    </source>
</evidence>
<evidence type="ECO:0000256" key="9">
    <source>
        <dbReference type="ARBA" id="ARBA00022763"/>
    </source>
</evidence>
<evidence type="ECO:0000256" key="1">
    <source>
        <dbReference type="ARBA" id="ARBA00001936"/>
    </source>
</evidence>
<evidence type="ECO:0000259" key="22">
    <source>
        <dbReference type="PROSITE" id="PS50160"/>
    </source>
</evidence>
<evidence type="ECO:0000256" key="13">
    <source>
        <dbReference type="ARBA" id="ARBA00022932"/>
    </source>
</evidence>
<dbReference type="SUPFAM" id="SSF50249">
    <property type="entry name" value="Nucleic acid-binding proteins"/>
    <property type="match status" value="1"/>
</dbReference>
<keyword evidence="24" id="KW-1185">Reference proteome</keyword>
<accession>A0A0N0GQM7</accession>
<organism evidence="23 24">
    <name type="scientific">Amantichitinum ursilacus</name>
    <dbReference type="NCBI Taxonomy" id="857265"/>
    <lineage>
        <taxon>Bacteria</taxon>
        <taxon>Pseudomonadati</taxon>
        <taxon>Pseudomonadota</taxon>
        <taxon>Betaproteobacteria</taxon>
        <taxon>Neisseriales</taxon>
        <taxon>Chitinibacteraceae</taxon>
        <taxon>Amantichitinum</taxon>
    </lineage>
</organism>
<evidence type="ECO:0000256" key="5">
    <source>
        <dbReference type="ARBA" id="ARBA00022695"/>
    </source>
</evidence>
<dbReference type="Pfam" id="PF04679">
    <property type="entry name" value="DNA_ligase_A_C"/>
    <property type="match status" value="1"/>
</dbReference>
<dbReference type="GO" id="GO:0046872">
    <property type="term" value="F:metal ion binding"/>
    <property type="evidence" value="ECO:0007669"/>
    <property type="project" value="UniProtKB-KW"/>
</dbReference>
<keyword evidence="4" id="KW-0808">Transferase</keyword>
<evidence type="ECO:0000256" key="10">
    <source>
        <dbReference type="ARBA" id="ARBA00022801"/>
    </source>
</evidence>
<dbReference type="SUPFAM" id="SSF56091">
    <property type="entry name" value="DNA ligase/mRNA capping enzyme, catalytic domain"/>
    <property type="match status" value="1"/>
</dbReference>
<dbReference type="InterPro" id="IPR014144">
    <property type="entry name" value="LigD_PE_domain"/>
</dbReference>
<dbReference type="NCBIfam" id="TIGR02778">
    <property type="entry name" value="ligD_pol"/>
    <property type="match status" value="1"/>
</dbReference>
<dbReference type="EMBL" id="LAQT01000002">
    <property type="protein sequence ID" value="KPC54780.1"/>
    <property type="molecule type" value="Genomic_DNA"/>
</dbReference>
<feature type="domain" description="ATP-dependent DNA ligase family profile" evidence="22">
    <location>
        <begin position="333"/>
        <end position="461"/>
    </location>
</feature>
<evidence type="ECO:0000256" key="21">
    <source>
        <dbReference type="SAM" id="MobiDB-lite"/>
    </source>
</evidence>
<keyword evidence="9" id="KW-0227">DNA damage</keyword>
<evidence type="ECO:0000256" key="6">
    <source>
        <dbReference type="ARBA" id="ARBA00022722"/>
    </source>
</evidence>
<dbReference type="PANTHER" id="PTHR42705">
    <property type="entry name" value="BIFUNCTIONAL NON-HOMOLOGOUS END JOINING PROTEIN LIGD"/>
    <property type="match status" value="1"/>
</dbReference>
<dbReference type="InterPro" id="IPR012310">
    <property type="entry name" value="DNA_ligase_ATP-dep_cent"/>
</dbReference>
<dbReference type="NCBIfam" id="TIGR02776">
    <property type="entry name" value="NHEJ_ligase_prk"/>
    <property type="match status" value="1"/>
</dbReference>
<dbReference type="CDD" id="cd04862">
    <property type="entry name" value="PaeLigD_Pol_like"/>
    <property type="match status" value="1"/>
</dbReference>
<dbReference type="OrthoDB" id="9802472at2"/>
<keyword evidence="15" id="KW-0233">DNA recombination</keyword>
<evidence type="ECO:0000256" key="11">
    <source>
        <dbReference type="ARBA" id="ARBA00022839"/>
    </source>
</evidence>
<protein>
    <recommendedName>
        <fullName evidence="2">DNA ligase (ATP)</fullName>
        <ecNumber evidence="2">6.5.1.1</ecNumber>
    </recommendedName>
    <alternativeName>
        <fullName evidence="19">NHEJ DNA polymerase</fullName>
    </alternativeName>
</protein>
<keyword evidence="10" id="KW-0378">Hydrolase</keyword>
<keyword evidence="12" id="KW-0067">ATP-binding</keyword>
<dbReference type="STRING" id="857265.WG78_04385"/>
<dbReference type="NCBIfam" id="TIGR02777">
    <property type="entry name" value="LigD_PE_dom"/>
    <property type="match status" value="1"/>
</dbReference>
<keyword evidence="18" id="KW-0511">Multifunctional enzyme</keyword>
<evidence type="ECO:0000256" key="3">
    <source>
        <dbReference type="ARBA" id="ARBA00022598"/>
    </source>
</evidence>
<dbReference type="GO" id="GO:0006281">
    <property type="term" value="P:DNA repair"/>
    <property type="evidence" value="ECO:0007669"/>
    <property type="project" value="UniProtKB-KW"/>
</dbReference>
<dbReference type="GO" id="GO:0003677">
    <property type="term" value="F:DNA binding"/>
    <property type="evidence" value="ECO:0007669"/>
    <property type="project" value="UniProtKB-KW"/>
</dbReference>
<dbReference type="PANTHER" id="PTHR42705:SF2">
    <property type="entry name" value="BIFUNCTIONAL NON-HOMOLOGOUS END JOINING PROTEIN LIGD"/>
    <property type="match status" value="1"/>
</dbReference>
<dbReference type="EC" id="6.5.1.1" evidence="2"/>
<comment type="catalytic activity">
    <reaction evidence="20">
        <text>ATP + (deoxyribonucleotide)n-3'-hydroxyl + 5'-phospho-(deoxyribonucleotide)m = (deoxyribonucleotide)n+m + AMP + diphosphate.</text>
        <dbReference type="EC" id="6.5.1.1"/>
    </reaction>
</comment>
<dbReference type="NCBIfam" id="TIGR02779">
    <property type="entry name" value="NHEJ_ligase_lig"/>
    <property type="match status" value="1"/>
</dbReference>
<evidence type="ECO:0000313" key="24">
    <source>
        <dbReference type="Proteomes" id="UP000037939"/>
    </source>
</evidence>
<dbReference type="InterPro" id="IPR012309">
    <property type="entry name" value="DNA_ligase_ATP-dep_C"/>
</dbReference>
<evidence type="ECO:0000256" key="20">
    <source>
        <dbReference type="ARBA" id="ARBA00034003"/>
    </source>
</evidence>
<evidence type="ECO:0000313" key="23">
    <source>
        <dbReference type="EMBL" id="KPC54780.1"/>
    </source>
</evidence>
<keyword evidence="8" id="KW-0547">Nucleotide-binding</keyword>
<evidence type="ECO:0000256" key="4">
    <source>
        <dbReference type="ARBA" id="ARBA00022679"/>
    </source>
</evidence>
<dbReference type="NCBIfam" id="NF004628">
    <property type="entry name" value="PRK05972.1"/>
    <property type="match status" value="1"/>
</dbReference>
<dbReference type="InterPro" id="IPR014143">
    <property type="entry name" value="NHEJ_ligase_prk"/>
</dbReference>
<keyword evidence="5" id="KW-0548">Nucleotidyltransferase</keyword>
<dbReference type="PATRIC" id="fig|857265.3.peg.899"/>
<reference evidence="23 24" key="1">
    <citation type="submission" date="2015-07" db="EMBL/GenBank/DDBJ databases">
        <title>Draft genome sequence of the Amantichitinum ursilacus IGB-41, a new chitin-degrading bacterium.</title>
        <authorList>
            <person name="Kirstahler P."/>
            <person name="Guenther M."/>
            <person name="Grumaz C."/>
            <person name="Rupp S."/>
            <person name="Zibek S."/>
            <person name="Sohn K."/>
        </authorList>
    </citation>
    <scope>NUCLEOTIDE SEQUENCE [LARGE SCALE GENOMIC DNA]</scope>
    <source>
        <strain evidence="23 24">IGB-41</strain>
    </source>
</reference>